<name>A3DCT0_ACET2</name>
<dbReference type="eggNOG" id="COG2909">
    <property type="taxonomic scope" value="Bacteria"/>
</dbReference>
<dbReference type="Pfam" id="PF12728">
    <property type="entry name" value="HTH_17"/>
    <property type="match status" value="1"/>
</dbReference>
<proteinExistence type="predicted"/>
<evidence type="ECO:0000259" key="2">
    <source>
        <dbReference type="Pfam" id="PF12728"/>
    </source>
</evidence>
<feature type="region of interest" description="Disordered" evidence="1">
    <location>
        <begin position="71"/>
        <end position="91"/>
    </location>
</feature>
<reference evidence="3 4" key="2">
    <citation type="journal article" date="2013" name="Biotechnol. Biofuels">
        <title>Global transcriptome analysis of Clostridium thermocellum ATCC 27405 during growth on dilute acid pretreated Populus and switchgrass.</title>
        <authorList>
            <person name="Wilson C.M."/>
            <person name="Rodriguez M.Jr."/>
            <person name="Johnson C.M."/>
            <person name="Martin S.L."/>
            <person name="Chu T.M."/>
            <person name="Wolfinger R.D."/>
            <person name="Hauser L.J."/>
            <person name="Land M.L."/>
            <person name="Klingeman D.M."/>
            <person name="Syed M.H."/>
            <person name="Ragauskas A.J."/>
            <person name="Tschaplinski T.J."/>
            <person name="Mielenz J.R."/>
            <person name="Brown S.D."/>
        </authorList>
    </citation>
    <scope>NUCLEOTIDE SEQUENCE [LARGE SCALE GENOMIC DNA]</scope>
    <source>
        <strain evidence="4">ATCC 27405 / DSM 1237 / JCM 9322 / NBRC 103400 / NCIMB 10682 / NRRL B-4536 / VPI 7372</strain>
    </source>
</reference>
<feature type="domain" description="Helix-turn-helix" evidence="2">
    <location>
        <begin position="24"/>
        <end position="65"/>
    </location>
</feature>
<dbReference type="Proteomes" id="UP000002145">
    <property type="component" value="Chromosome"/>
</dbReference>
<dbReference type="KEGG" id="cth:Cthe_0522"/>
<dbReference type="EMBL" id="CP000568">
    <property type="protein sequence ID" value="ABN51759.1"/>
    <property type="molecule type" value="Genomic_DNA"/>
</dbReference>
<dbReference type="STRING" id="203119.Cthe_0522"/>
<dbReference type="AlphaFoldDB" id="A3DCT0"/>
<reference evidence="4" key="1">
    <citation type="submission" date="2007-02" db="EMBL/GenBank/DDBJ databases">
        <title>Complete sequence of Clostridium thermocellum ATCC 27405.</title>
        <authorList>
            <consortium name="US DOE Joint Genome Institute"/>
            <person name="Copeland A."/>
            <person name="Lucas S."/>
            <person name="Lapidus A."/>
            <person name="Barry K."/>
            <person name="Detter J.C."/>
            <person name="Glavina del Rio T."/>
            <person name="Hammon N."/>
            <person name="Israni S."/>
            <person name="Dalin E."/>
            <person name="Tice H."/>
            <person name="Pitluck S."/>
            <person name="Chertkov O."/>
            <person name="Brettin T."/>
            <person name="Bruce D."/>
            <person name="Han C."/>
            <person name="Tapia R."/>
            <person name="Gilna P."/>
            <person name="Schmutz J."/>
            <person name="Larimer F."/>
            <person name="Land M."/>
            <person name="Hauser L."/>
            <person name="Kyrpides N."/>
            <person name="Mikhailova N."/>
            <person name="Wu J.H.D."/>
            <person name="Newcomb M."/>
            <person name="Richardson P."/>
        </authorList>
    </citation>
    <scope>NUCLEOTIDE SEQUENCE [LARGE SCALE GENOMIC DNA]</scope>
    <source>
        <strain evidence="4">ATCC 27405 / DSM 1237 / JCM 9322 / NBRC 103400 / NCIMB 10682 / NRRL B-4536 / VPI 7372</strain>
    </source>
</reference>
<organism evidence="3 4">
    <name type="scientific">Acetivibrio thermocellus (strain ATCC 27405 / DSM 1237 / JCM 9322 / NBRC 103400 / NCIMB 10682 / NRRL B-4536 / VPI 7372)</name>
    <name type="common">Clostridium thermocellum</name>
    <dbReference type="NCBI Taxonomy" id="203119"/>
    <lineage>
        <taxon>Bacteria</taxon>
        <taxon>Bacillati</taxon>
        <taxon>Bacillota</taxon>
        <taxon>Clostridia</taxon>
        <taxon>Eubacteriales</taxon>
        <taxon>Oscillospiraceae</taxon>
        <taxon>Acetivibrio</taxon>
    </lineage>
</organism>
<dbReference type="HOGENOM" id="CLU_178120_0_1_9"/>
<gene>
    <name evidence="3" type="ordered locus">Cthe_0522</name>
</gene>
<sequence>MQLFARWNIINSWTSETEVFMMDYLSAKEIAEKWNISRRRVQILCEEGRIPGAFKLSDVWVIPKDAEKPADRRKAKKKTVNGEADKLVSGD</sequence>
<evidence type="ECO:0000313" key="3">
    <source>
        <dbReference type="EMBL" id="ABN51759.1"/>
    </source>
</evidence>
<accession>A3DCT0</accession>
<evidence type="ECO:0000256" key="1">
    <source>
        <dbReference type="SAM" id="MobiDB-lite"/>
    </source>
</evidence>
<protein>
    <recommendedName>
        <fullName evidence="2">Helix-turn-helix domain-containing protein</fullName>
    </recommendedName>
</protein>
<evidence type="ECO:0000313" key="4">
    <source>
        <dbReference type="Proteomes" id="UP000002145"/>
    </source>
</evidence>
<dbReference type="InterPro" id="IPR041657">
    <property type="entry name" value="HTH_17"/>
</dbReference>
<keyword evidence="4" id="KW-1185">Reference proteome</keyword>